<sequence length="448" mass="51403">MMKILMFLPMIGVLFMHNVYSGKASQAYSNKDYTLAYQLWEQAGKKGNVIALYNLGVMELNNKGKSVEFKPSVTYFKKACKKNFALACFELGLMYYKTAAAPHNPKKSIQYIIKAAKQGDPSGQFKLAEHYEKTDIEKAIVWFKKSAKQNFIGSANSLAIIYEKRGDWDKAIYWYKKAVNQDFDALIRARKAPFLKDGKTLNHRRAMGFYVNTSIDEALLGAQFNFGRFYDYVKSKYQDKKLARFWYEKSALQGYNIAQHNLAMLFILGQGGGKDFKKAKYWFEKGAKQNYSLSIFNLGYMHENGLGIPQNSLKAIAFYKKVHGNNRGVADKAIAIIHDNGIGVTKNRLKALPWYIKAGRKNILYAQLRAAEILYSYKRYVRSFHWFNTAAKKVNDPEPHMVAHAQYMVGRMLYSGEGIKQNREQARKWLHKAVKNGSKKAAKMLKQK</sequence>
<dbReference type="AlphaFoldDB" id="A0A3B0YJC0"/>
<dbReference type="SUPFAM" id="SSF81901">
    <property type="entry name" value="HCP-like"/>
    <property type="match status" value="2"/>
</dbReference>
<dbReference type="PANTHER" id="PTHR11102:SF160">
    <property type="entry name" value="ERAD-ASSOCIATED E3 UBIQUITIN-PROTEIN LIGASE COMPONENT HRD3"/>
    <property type="match status" value="1"/>
</dbReference>
<gene>
    <name evidence="1" type="ORF">MNBD_GAMMA12-2585</name>
</gene>
<evidence type="ECO:0008006" key="2">
    <source>
        <dbReference type="Google" id="ProtNLM"/>
    </source>
</evidence>
<dbReference type="SMART" id="SM00671">
    <property type="entry name" value="SEL1"/>
    <property type="match status" value="10"/>
</dbReference>
<dbReference type="Pfam" id="PF08238">
    <property type="entry name" value="Sel1"/>
    <property type="match status" value="11"/>
</dbReference>
<dbReference type="InterPro" id="IPR050767">
    <property type="entry name" value="Sel1_AlgK"/>
</dbReference>
<reference evidence="1" key="1">
    <citation type="submission" date="2018-06" db="EMBL/GenBank/DDBJ databases">
        <authorList>
            <person name="Zhirakovskaya E."/>
        </authorList>
    </citation>
    <scope>NUCLEOTIDE SEQUENCE</scope>
</reference>
<dbReference type="Gene3D" id="1.25.40.10">
    <property type="entry name" value="Tetratricopeptide repeat domain"/>
    <property type="match status" value="2"/>
</dbReference>
<proteinExistence type="predicted"/>
<dbReference type="InterPro" id="IPR006597">
    <property type="entry name" value="Sel1-like"/>
</dbReference>
<dbReference type="PANTHER" id="PTHR11102">
    <property type="entry name" value="SEL-1-LIKE PROTEIN"/>
    <property type="match status" value="1"/>
</dbReference>
<organism evidence="1">
    <name type="scientific">hydrothermal vent metagenome</name>
    <dbReference type="NCBI Taxonomy" id="652676"/>
    <lineage>
        <taxon>unclassified sequences</taxon>
        <taxon>metagenomes</taxon>
        <taxon>ecological metagenomes</taxon>
    </lineage>
</organism>
<evidence type="ECO:0000313" key="1">
    <source>
        <dbReference type="EMBL" id="VAW76830.1"/>
    </source>
</evidence>
<accession>A0A3B0YJC0</accession>
<name>A0A3B0YJC0_9ZZZZ</name>
<dbReference type="EMBL" id="UOFL01000114">
    <property type="protein sequence ID" value="VAW76830.1"/>
    <property type="molecule type" value="Genomic_DNA"/>
</dbReference>
<protein>
    <recommendedName>
        <fullName evidence="2">Beta-lactamase</fullName>
    </recommendedName>
</protein>
<dbReference type="InterPro" id="IPR011990">
    <property type="entry name" value="TPR-like_helical_dom_sf"/>
</dbReference>